<evidence type="ECO:0000313" key="2">
    <source>
        <dbReference type="EMBL" id="GAA4697522.1"/>
    </source>
</evidence>
<dbReference type="SUPFAM" id="SSF53254">
    <property type="entry name" value="Phosphoglycerate mutase-like"/>
    <property type="match status" value="1"/>
</dbReference>
<dbReference type="Pfam" id="PF00300">
    <property type="entry name" value="His_Phos_1"/>
    <property type="match status" value="1"/>
</dbReference>
<protein>
    <submittedName>
        <fullName evidence="2">Histidine phosphatase family protein</fullName>
    </submittedName>
</protein>
<gene>
    <name evidence="2" type="ORF">GCM10025781_14520</name>
</gene>
<dbReference type="PANTHER" id="PTHR20935">
    <property type="entry name" value="PHOSPHOGLYCERATE MUTASE-RELATED"/>
    <property type="match status" value="1"/>
</dbReference>
<sequence>MRQARVRLVGMARHDVKHLVIMRHAEADHPPGALDHDRPLMPRGAQDAAAAGEWLAQQYTPDMIMVSSALRTRQTVTWVCSELGEKAPTPQLVDELYNAHDTAIIAAINHAPEAVRTLLVVAHMPGVLDTVLRLASRESDVDAMMDVSGGFPTSGITVLEVPDDWALLDGGNARLVHFEVPRG</sequence>
<comment type="caution">
    <text evidence="2">The sequence shown here is derived from an EMBL/GenBank/DDBJ whole genome shotgun (WGS) entry which is preliminary data.</text>
</comment>
<dbReference type="SMART" id="SM00855">
    <property type="entry name" value="PGAM"/>
    <property type="match status" value="1"/>
</dbReference>
<dbReference type="PANTHER" id="PTHR20935:SF1">
    <property type="entry name" value="SLL1549 PROTEIN"/>
    <property type="match status" value="1"/>
</dbReference>
<dbReference type="InterPro" id="IPR029033">
    <property type="entry name" value="His_PPase_superfam"/>
</dbReference>
<dbReference type="Proteomes" id="UP001501446">
    <property type="component" value="Unassembled WGS sequence"/>
</dbReference>
<evidence type="ECO:0000313" key="3">
    <source>
        <dbReference type="Proteomes" id="UP001501446"/>
    </source>
</evidence>
<name>A0ABP8WY80_9MICC</name>
<dbReference type="CDD" id="cd07067">
    <property type="entry name" value="HP_PGM_like"/>
    <property type="match status" value="1"/>
</dbReference>
<accession>A0ABP8WY80</accession>
<keyword evidence="1" id="KW-0378">Hydrolase</keyword>
<keyword evidence="3" id="KW-1185">Reference proteome</keyword>
<evidence type="ECO:0000256" key="1">
    <source>
        <dbReference type="ARBA" id="ARBA00022801"/>
    </source>
</evidence>
<organism evidence="2 3">
    <name type="scientific">Kocuria gwangalliensis</name>
    <dbReference type="NCBI Taxonomy" id="501592"/>
    <lineage>
        <taxon>Bacteria</taxon>
        <taxon>Bacillati</taxon>
        <taxon>Actinomycetota</taxon>
        <taxon>Actinomycetes</taxon>
        <taxon>Micrococcales</taxon>
        <taxon>Micrococcaceae</taxon>
        <taxon>Kocuria</taxon>
    </lineage>
</organism>
<dbReference type="InterPro" id="IPR051021">
    <property type="entry name" value="Mito_Ser/Thr_phosphatase"/>
</dbReference>
<dbReference type="InterPro" id="IPR013078">
    <property type="entry name" value="His_Pase_superF_clade-1"/>
</dbReference>
<dbReference type="EMBL" id="BAABLN010000015">
    <property type="protein sequence ID" value="GAA4697522.1"/>
    <property type="molecule type" value="Genomic_DNA"/>
</dbReference>
<proteinExistence type="predicted"/>
<reference evidence="3" key="1">
    <citation type="journal article" date="2019" name="Int. J. Syst. Evol. Microbiol.">
        <title>The Global Catalogue of Microorganisms (GCM) 10K type strain sequencing project: providing services to taxonomists for standard genome sequencing and annotation.</title>
        <authorList>
            <consortium name="The Broad Institute Genomics Platform"/>
            <consortium name="The Broad Institute Genome Sequencing Center for Infectious Disease"/>
            <person name="Wu L."/>
            <person name="Ma J."/>
        </authorList>
    </citation>
    <scope>NUCLEOTIDE SEQUENCE [LARGE SCALE GENOMIC DNA]</scope>
    <source>
        <strain evidence="3">JCM 18958</strain>
    </source>
</reference>
<dbReference type="Gene3D" id="3.40.50.1240">
    <property type="entry name" value="Phosphoglycerate mutase-like"/>
    <property type="match status" value="1"/>
</dbReference>